<dbReference type="Proteomes" id="UP000013569">
    <property type="component" value="Unassembled WGS sequence"/>
</dbReference>
<sequence length="61" mass="6757">MTGDRWRDGYRAATEALNKVPGPLFRVFVPRLLAATDDPNDPPRYCAGYRAALTEAMSGTR</sequence>
<dbReference type="PATRIC" id="fig|1316928.3.peg.3082"/>
<proteinExistence type="predicted"/>
<accession>R7Y7K6</accession>
<dbReference type="AlphaFoldDB" id="R7Y7K6"/>
<dbReference type="EMBL" id="AQPW01000018">
    <property type="protein sequence ID" value="EON31985.1"/>
    <property type="molecule type" value="Genomic_DNA"/>
</dbReference>
<evidence type="ECO:0000313" key="2">
    <source>
        <dbReference type="Proteomes" id="UP000013569"/>
    </source>
</evidence>
<reference evidence="1 2" key="1">
    <citation type="journal article" date="2013" name="Genome Announc.">
        <title>Draft Genome Sequence of a Benzothiophene-Desulfurizing Bacterium, Gordona terrae Strain C-6.</title>
        <authorList>
            <person name="Wang W."/>
            <person name="Ma T."/>
            <person name="Ren Y."/>
            <person name="Li G."/>
        </authorList>
    </citation>
    <scope>NUCLEOTIDE SEQUENCE [LARGE SCALE GENOMIC DNA]</scope>
    <source>
        <strain evidence="1 2">C-6</strain>
    </source>
</reference>
<evidence type="ECO:0000313" key="1">
    <source>
        <dbReference type="EMBL" id="EON31985.1"/>
    </source>
</evidence>
<organism evidence="1 2">
    <name type="scientific">Gordonia terrae C-6</name>
    <dbReference type="NCBI Taxonomy" id="1316928"/>
    <lineage>
        <taxon>Bacteria</taxon>
        <taxon>Bacillati</taxon>
        <taxon>Actinomycetota</taxon>
        <taxon>Actinomycetes</taxon>
        <taxon>Mycobacteriales</taxon>
        <taxon>Gordoniaceae</taxon>
        <taxon>Gordonia</taxon>
    </lineage>
</organism>
<name>R7Y7K6_9ACTN</name>
<protein>
    <submittedName>
        <fullName evidence="1">Uncharacterized protein</fullName>
    </submittedName>
</protein>
<gene>
    <name evidence="1" type="ORF">GTC6_15284</name>
</gene>
<comment type="caution">
    <text evidence="1">The sequence shown here is derived from an EMBL/GenBank/DDBJ whole genome shotgun (WGS) entry which is preliminary data.</text>
</comment>